<feature type="domain" description="AAA+ ATPase" evidence="4">
    <location>
        <begin position="189"/>
        <end position="329"/>
    </location>
</feature>
<evidence type="ECO:0000313" key="6">
    <source>
        <dbReference type="Proteomes" id="UP000734854"/>
    </source>
</evidence>
<dbReference type="SMART" id="SM00382">
    <property type="entry name" value="AAA"/>
    <property type="match status" value="1"/>
</dbReference>
<dbReference type="PANTHER" id="PTHR33463:SF183">
    <property type="entry name" value="NB-ARC DOMAIN DISEASE RESISTANCE PROTEIN"/>
    <property type="match status" value="1"/>
</dbReference>
<keyword evidence="2" id="KW-0067">ATP-binding</keyword>
<dbReference type="SUPFAM" id="SSF52540">
    <property type="entry name" value="P-loop containing nucleoside triphosphate hydrolases"/>
    <property type="match status" value="1"/>
</dbReference>
<dbReference type="Gene3D" id="1.10.8.430">
    <property type="entry name" value="Helical domain of apoptotic protease-activating factors"/>
    <property type="match status" value="1"/>
</dbReference>
<evidence type="ECO:0000256" key="1">
    <source>
        <dbReference type="ARBA" id="ARBA00022821"/>
    </source>
</evidence>
<keyword evidence="2" id="KW-0547">Nucleotide-binding</keyword>
<keyword evidence="3" id="KW-0175">Coiled coil</keyword>
<dbReference type="EMBL" id="JACMSC010000009">
    <property type="protein sequence ID" value="KAG6507982.1"/>
    <property type="molecule type" value="Genomic_DNA"/>
</dbReference>
<evidence type="ECO:0000256" key="3">
    <source>
        <dbReference type="SAM" id="Coils"/>
    </source>
</evidence>
<protein>
    <recommendedName>
        <fullName evidence="4">AAA+ ATPase domain-containing protein</fullName>
    </recommendedName>
</protein>
<dbReference type="InterPro" id="IPR050905">
    <property type="entry name" value="Plant_NBS-LRR"/>
</dbReference>
<dbReference type="InterPro" id="IPR027417">
    <property type="entry name" value="P-loop_NTPase"/>
</dbReference>
<dbReference type="GO" id="GO:0006952">
    <property type="term" value="P:defense response"/>
    <property type="evidence" value="ECO:0007669"/>
    <property type="project" value="UniProtKB-KW"/>
</dbReference>
<dbReference type="GO" id="GO:0043531">
    <property type="term" value="F:ADP binding"/>
    <property type="evidence" value="ECO:0007669"/>
    <property type="project" value="InterPro"/>
</dbReference>
<dbReference type="Pfam" id="PF00931">
    <property type="entry name" value="NB-ARC"/>
    <property type="match status" value="1"/>
</dbReference>
<dbReference type="InterPro" id="IPR042197">
    <property type="entry name" value="Apaf_helical"/>
</dbReference>
<keyword evidence="6" id="KW-1185">Reference proteome</keyword>
<dbReference type="PANTHER" id="PTHR33463">
    <property type="entry name" value="NB-ARC DOMAIN-CONTAINING PROTEIN-RELATED"/>
    <property type="match status" value="1"/>
</dbReference>
<keyword evidence="1" id="KW-0611">Plant defense</keyword>
<reference evidence="5 6" key="1">
    <citation type="submission" date="2020-08" db="EMBL/GenBank/DDBJ databases">
        <title>Plant Genome Project.</title>
        <authorList>
            <person name="Zhang R.-G."/>
        </authorList>
    </citation>
    <scope>NUCLEOTIDE SEQUENCE [LARGE SCALE GENOMIC DNA]</scope>
    <source>
        <tissue evidence="5">Rhizome</tissue>
    </source>
</reference>
<name>A0A8J5LCF5_ZINOF</name>
<comment type="caution">
    <text evidence="5">The sequence shown here is derived from an EMBL/GenBank/DDBJ whole genome shotgun (WGS) entry which is preliminary data.</text>
</comment>
<proteinExistence type="predicted"/>
<evidence type="ECO:0000256" key="2">
    <source>
        <dbReference type="ARBA" id="ARBA00022840"/>
    </source>
</evidence>
<dbReference type="AlphaFoldDB" id="A0A8J5LCF5"/>
<organism evidence="5 6">
    <name type="scientific">Zingiber officinale</name>
    <name type="common">Ginger</name>
    <name type="synonym">Amomum zingiber</name>
    <dbReference type="NCBI Taxonomy" id="94328"/>
    <lineage>
        <taxon>Eukaryota</taxon>
        <taxon>Viridiplantae</taxon>
        <taxon>Streptophyta</taxon>
        <taxon>Embryophyta</taxon>
        <taxon>Tracheophyta</taxon>
        <taxon>Spermatophyta</taxon>
        <taxon>Magnoliopsida</taxon>
        <taxon>Liliopsida</taxon>
        <taxon>Zingiberales</taxon>
        <taxon>Zingiberaceae</taxon>
        <taxon>Zingiber</taxon>
    </lineage>
</organism>
<dbReference type="FunFam" id="3.40.50.300:FF:001091">
    <property type="entry name" value="Probable disease resistance protein At1g61300"/>
    <property type="match status" value="1"/>
</dbReference>
<dbReference type="InterPro" id="IPR003593">
    <property type="entry name" value="AAA+_ATPase"/>
</dbReference>
<dbReference type="PRINTS" id="PR00364">
    <property type="entry name" value="DISEASERSIST"/>
</dbReference>
<evidence type="ECO:0000259" key="4">
    <source>
        <dbReference type="SMART" id="SM00382"/>
    </source>
</evidence>
<dbReference type="Gene3D" id="3.40.50.300">
    <property type="entry name" value="P-loop containing nucleotide triphosphate hydrolases"/>
    <property type="match status" value="1"/>
</dbReference>
<evidence type="ECO:0000313" key="5">
    <source>
        <dbReference type="EMBL" id="KAG6507982.1"/>
    </source>
</evidence>
<dbReference type="InterPro" id="IPR002182">
    <property type="entry name" value="NB-ARC"/>
</dbReference>
<gene>
    <name evidence="5" type="ORF">ZIOFF_033337</name>
</gene>
<accession>A0A8J5LCF5</accession>
<sequence>MACINLNLDINVNHCLSGLWTSLRQGRPKSGIENLKKEMQNLSDKRDDMKSSIDQAELEGRIPTKQVNQWLLDMETLEGQVADIEKDFQSMSCFSFHCFNQTRTGGMSQAQQAGDQVPIREPSNYYSIIRRVSKMLGEANKLMDRAKGLDPIAKVQPQEPIVMLPISDQPPIGIESYVKDISSCINGGEGNVIGIYGMGGVGKTTLLNSIQQHYYRNQSIFDCFIWVVASKDCKLKKLQMDIAKSQGLKTLEESDEEQTCGNKLFIYLKKRNCLLFLDDIWEHLDLRLLGMAHSASRQGQQRKVVVFTTRSETVCTQMKAQKKIKVRCLDPNQAWQLFLGNSDVDILRSDKEINSYAKQLAKECAGLPRALITVAQAMLGNKPLVVWKDALQQITNNHEWTTNGHSEDSLIMHKARKLSCYILENDFMMMQETLGDLG</sequence>
<dbReference type="GO" id="GO:0005524">
    <property type="term" value="F:ATP binding"/>
    <property type="evidence" value="ECO:0007669"/>
    <property type="project" value="UniProtKB-KW"/>
</dbReference>
<feature type="coiled-coil region" evidence="3">
    <location>
        <begin position="32"/>
        <end position="87"/>
    </location>
</feature>
<dbReference type="CDD" id="cd00882">
    <property type="entry name" value="Ras_like_GTPase"/>
    <property type="match status" value="1"/>
</dbReference>
<dbReference type="Proteomes" id="UP000734854">
    <property type="component" value="Unassembled WGS sequence"/>
</dbReference>